<keyword evidence="1" id="KW-0472">Membrane</keyword>
<dbReference type="AlphaFoldDB" id="A0A9J8DB51"/>
<keyword evidence="1" id="KW-0812">Transmembrane</keyword>
<accession>A0A9J8DB51</accession>
<evidence type="ECO:0008006" key="4">
    <source>
        <dbReference type="Google" id="ProtNLM"/>
    </source>
</evidence>
<feature type="transmembrane region" description="Helical" evidence="1">
    <location>
        <begin position="35"/>
        <end position="61"/>
    </location>
</feature>
<evidence type="ECO:0000256" key="1">
    <source>
        <dbReference type="SAM" id="Phobius"/>
    </source>
</evidence>
<dbReference type="Gene3D" id="1.20.1070.10">
    <property type="entry name" value="Rhodopsin 7-helix transmembrane proteins"/>
    <property type="match status" value="1"/>
</dbReference>
<reference evidence="2" key="2">
    <citation type="submission" date="2025-09" db="UniProtKB">
        <authorList>
            <consortium name="Ensembl"/>
        </authorList>
    </citation>
    <scope>IDENTIFICATION</scope>
</reference>
<dbReference type="Ensembl" id="ENSCCRT00000167448.1">
    <property type="protein sequence ID" value="ENSCCRP00000179394.1"/>
    <property type="gene ID" value="ENSCCRG00000066691.1"/>
</dbReference>
<keyword evidence="1" id="KW-1133">Transmembrane helix</keyword>
<organism evidence="2 3">
    <name type="scientific">Cyprinus carpio carpio</name>
    <dbReference type="NCBI Taxonomy" id="630221"/>
    <lineage>
        <taxon>Eukaryota</taxon>
        <taxon>Metazoa</taxon>
        <taxon>Chordata</taxon>
        <taxon>Craniata</taxon>
        <taxon>Vertebrata</taxon>
        <taxon>Euteleostomi</taxon>
        <taxon>Actinopterygii</taxon>
        <taxon>Neopterygii</taxon>
        <taxon>Teleostei</taxon>
        <taxon>Ostariophysi</taxon>
        <taxon>Cypriniformes</taxon>
        <taxon>Cyprinidae</taxon>
        <taxon>Cyprininae</taxon>
        <taxon>Cyprinus</taxon>
    </lineage>
</organism>
<sequence>MSTLTQGKLTQAASAATTTTTTTTAAPSILASINLAYMIAELVIALLSTVGNVLVCVAVGLNRKLQTVTNYFLVSRFAVLVSRAALFCPKFCDYTSMLKQYLKNIYFYYDYYYC</sequence>
<keyword evidence="3" id="KW-1185">Reference proteome</keyword>
<proteinExistence type="predicted"/>
<dbReference type="SUPFAM" id="SSF81321">
    <property type="entry name" value="Family A G protein-coupled receptor-like"/>
    <property type="match status" value="1"/>
</dbReference>
<evidence type="ECO:0000313" key="3">
    <source>
        <dbReference type="Proteomes" id="UP001108240"/>
    </source>
</evidence>
<protein>
    <recommendedName>
        <fullName evidence="4">G-protein coupled receptors family 1 profile domain-containing protein</fullName>
    </recommendedName>
</protein>
<dbReference type="Proteomes" id="UP001108240">
    <property type="component" value="Unplaced"/>
</dbReference>
<evidence type="ECO:0000313" key="2">
    <source>
        <dbReference type="Ensembl" id="ENSCCRP00000179394.1"/>
    </source>
</evidence>
<reference evidence="2" key="1">
    <citation type="submission" date="2025-08" db="UniProtKB">
        <authorList>
            <consortium name="Ensembl"/>
        </authorList>
    </citation>
    <scope>IDENTIFICATION</scope>
</reference>
<name>A0A9J8DB51_CYPCA</name>